<dbReference type="EMBL" id="JAYMYS010000001">
    <property type="protein sequence ID" value="KAK7412666.1"/>
    <property type="molecule type" value="Genomic_DNA"/>
</dbReference>
<accession>A0AAN9XWI8</accession>
<gene>
    <name evidence="1" type="ORF">VNO78_04199</name>
</gene>
<proteinExistence type="predicted"/>
<evidence type="ECO:0000313" key="2">
    <source>
        <dbReference type="Proteomes" id="UP001386955"/>
    </source>
</evidence>
<dbReference type="AlphaFoldDB" id="A0AAN9XWI8"/>
<protein>
    <submittedName>
        <fullName evidence="1">Uncharacterized protein</fullName>
    </submittedName>
</protein>
<keyword evidence="2" id="KW-1185">Reference proteome</keyword>
<reference evidence="1 2" key="1">
    <citation type="submission" date="2024-01" db="EMBL/GenBank/DDBJ databases">
        <title>The genomes of 5 underutilized Papilionoideae crops provide insights into root nodulation and disease resistanc.</title>
        <authorList>
            <person name="Jiang F."/>
        </authorList>
    </citation>
    <scope>NUCLEOTIDE SEQUENCE [LARGE SCALE GENOMIC DNA]</scope>
    <source>
        <strain evidence="1">DUOXIRENSHENG_FW03</strain>
        <tissue evidence="1">Leaves</tissue>
    </source>
</reference>
<organism evidence="1 2">
    <name type="scientific">Psophocarpus tetragonolobus</name>
    <name type="common">Winged bean</name>
    <name type="synonym">Dolichos tetragonolobus</name>
    <dbReference type="NCBI Taxonomy" id="3891"/>
    <lineage>
        <taxon>Eukaryota</taxon>
        <taxon>Viridiplantae</taxon>
        <taxon>Streptophyta</taxon>
        <taxon>Embryophyta</taxon>
        <taxon>Tracheophyta</taxon>
        <taxon>Spermatophyta</taxon>
        <taxon>Magnoliopsida</taxon>
        <taxon>eudicotyledons</taxon>
        <taxon>Gunneridae</taxon>
        <taxon>Pentapetalae</taxon>
        <taxon>rosids</taxon>
        <taxon>fabids</taxon>
        <taxon>Fabales</taxon>
        <taxon>Fabaceae</taxon>
        <taxon>Papilionoideae</taxon>
        <taxon>50 kb inversion clade</taxon>
        <taxon>NPAAA clade</taxon>
        <taxon>indigoferoid/millettioid clade</taxon>
        <taxon>Phaseoleae</taxon>
        <taxon>Psophocarpus</taxon>
    </lineage>
</organism>
<dbReference type="Proteomes" id="UP001386955">
    <property type="component" value="Unassembled WGS sequence"/>
</dbReference>
<evidence type="ECO:0000313" key="1">
    <source>
        <dbReference type="EMBL" id="KAK7412666.1"/>
    </source>
</evidence>
<sequence length="148" mass="16974">MAISVPSKVRFRRGCNSQGVMLPLLDAPRLTFPRYYKPGENFKDQLRMPITILRSRNGLQCELQCLMARLKASKVVETKWNPNVNDTSTEFIMIHSRKLPEGKNLVDDEHKSFVSILLEQLLQARKSNNKLKLNRIPSKKCGTNFAES</sequence>
<comment type="caution">
    <text evidence="1">The sequence shown here is derived from an EMBL/GenBank/DDBJ whole genome shotgun (WGS) entry which is preliminary data.</text>
</comment>
<name>A0AAN9XWI8_PSOTE</name>